<dbReference type="STRING" id="46731.A0A3M6UZC2"/>
<reference evidence="1 2" key="1">
    <citation type="journal article" date="2018" name="Sci. Rep.">
        <title>Comparative analysis of the Pocillopora damicornis genome highlights role of immune system in coral evolution.</title>
        <authorList>
            <person name="Cunning R."/>
            <person name="Bay R.A."/>
            <person name="Gillette P."/>
            <person name="Baker A.C."/>
            <person name="Traylor-Knowles N."/>
        </authorList>
    </citation>
    <scope>NUCLEOTIDE SEQUENCE [LARGE SCALE GENOMIC DNA]</scope>
    <source>
        <strain evidence="1">RSMAS</strain>
        <tissue evidence="1">Whole animal</tissue>
    </source>
</reference>
<gene>
    <name evidence="1" type="ORF">pdam_00009966</name>
</gene>
<keyword evidence="2" id="KW-1185">Reference proteome</keyword>
<accession>A0A3M6UZC2</accession>
<dbReference type="EMBL" id="RCHS01000400">
    <property type="protein sequence ID" value="RMX59036.1"/>
    <property type="molecule type" value="Genomic_DNA"/>
</dbReference>
<dbReference type="SUPFAM" id="SSF49785">
    <property type="entry name" value="Galactose-binding domain-like"/>
    <property type="match status" value="1"/>
</dbReference>
<comment type="caution">
    <text evidence="1">The sequence shown here is derived from an EMBL/GenBank/DDBJ whole genome shotgun (WGS) entry which is preliminary data.</text>
</comment>
<evidence type="ECO:0000313" key="1">
    <source>
        <dbReference type="EMBL" id="RMX59036.1"/>
    </source>
</evidence>
<protein>
    <recommendedName>
        <fullName evidence="3">F5/8 type C domain-containing protein</fullName>
    </recommendedName>
</protein>
<feature type="non-terminal residue" evidence="1">
    <location>
        <position position="1"/>
    </location>
</feature>
<dbReference type="OrthoDB" id="5981511at2759"/>
<feature type="non-terminal residue" evidence="1">
    <location>
        <position position="195"/>
    </location>
</feature>
<proteinExistence type="predicted"/>
<dbReference type="InterPro" id="IPR008979">
    <property type="entry name" value="Galactose-bd-like_sf"/>
</dbReference>
<dbReference type="Proteomes" id="UP000275408">
    <property type="component" value="Unassembled WGS sequence"/>
</dbReference>
<evidence type="ECO:0000313" key="2">
    <source>
        <dbReference type="Proteomes" id="UP000275408"/>
    </source>
</evidence>
<organism evidence="1 2">
    <name type="scientific">Pocillopora damicornis</name>
    <name type="common">Cauliflower coral</name>
    <name type="synonym">Millepora damicornis</name>
    <dbReference type="NCBI Taxonomy" id="46731"/>
    <lineage>
        <taxon>Eukaryota</taxon>
        <taxon>Metazoa</taxon>
        <taxon>Cnidaria</taxon>
        <taxon>Anthozoa</taxon>
        <taxon>Hexacorallia</taxon>
        <taxon>Scleractinia</taxon>
        <taxon>Astrocoeniina</taxon>
        <taxon>Pocilloporidae</taxon>
        <taxon>Pocillopora</taxon>
    </lineage>
</organism>
<dbReference type="AlphaFoldDB" id="A0A3M6UZC2"/>
<evidence type="ECO:0008006" key="3">
    <source>
        <dbReference type="Google" id="ProtNLM"/>
    </source>
</evidence>
<sequence length="195" mass="22135">YSIKKEICTTIPKYEELGNYFECQKPVIGDSLEVELKSRRTFEICEVEVFQTKTGKMHNFESFSNRLNVAAKRPATASSNSDKAYRGCDQKIDKSFIINDKWDSQWWAVDLMAVCKIHLVRIVTATGYKPADLKDLKVEIGSDGTEVASLDSPTAEPVQTMIVSKDTRTKLVTIKMYVAHRLAFREVEIYNGPLL</sequence>
<dbReference type="Gene3D" id="2.60.120.260">
    <property type="entry name" value="Galactose-binding domain-like"/>
    <property type="match status" value="1"/>
</dbReference>
<name>A0A3M6UZC2_POCDA</name>